<evidence type="ECO:0000313" key="3">
    <source>
        <dbReference type="Proteomes" id="UP000033452"/>
    </source>
</evidence>
<evidence type="ECO:0008006" key="4">
    <source>
        <dbReference type="Google" id="ProtNLM"/>
    </source>
</evidence>
<evidence type="ECO:0000256" key="1">
    <source>
        <dbReference type="SAM" id="Phobius"/>
    </source>
</evidence>
<sequence length="230" mass="25250">MSKSLATNILAAVVVLLGWLLDLDVLLTMGLFALSGAVTNWLAIHMLFEKVPGLYGSGVITIKFKEFKSAIRKLILEEFFNDDKLRSFARKNEIQLDLKPVITQTDLSPAFNKLVQVIEASQFGAMLAMVGGKEAIEPMKDSFTDKMKEALFEISEGPEFQQQLSGLLSSGQSVDAVKVAIEHAVEERLEELTPAMVKSIIQDMIHTHLGWLVVWGGVFGGLFGLIAALI</sequence>
<dbReference type="OrthoDB" id="5565224at2"/>
<reference evidence="2 3" key="1">
    <citation type="journal article" date="2015" name="BMC Genomics">
        <title>Genome mining reveals unlocked bioactive potential of marine Gram-negative bacteria.</title>
        <authorList>
            <person name="Machado H."/>
            <person name="Sonnenschein E.C."/>
            <person name="Melchiorsen J."/>
            <person name="Gram L."/>
        </authorList>
    </citation>
    <scope>NUCLEOTIDE SEQUENCE [LARGE SCALE GENOMIC DNA]</scope>
    <source>
        <strain evidence="2 3">S2471</strain>
    </source>
</reference>
<dbReference type="AlphaFoldDB" id="A0A0F4QS46"/>
<dbReference type="RefSeq" id="WP_046004347.1">
    <property type="nucleotide sequence ID" value="NZ_JXYA01000016.1"/>
</dbReference>
<keyword evidence="1" id="KW-0472">Membrane</keyword>
<protein>
    <recommendedName>
        <fullName evidence="4">DUF445 domain-containing protein</fullName>
    </recommendedName>
</protein>
<name>A0A0F4QS46_9GAMM</name>
<dbReference type="PANTHER" id="PTHR38568">
    <property type="entry name" value="DUF445 DOMAIN-CONTAINING PROTEIN-RELATED"/>
    <property type="match status" value="1"/>
</dbReference>
<feature type="transmembrane region" description="Helical" evidence="1">
    <location>
        <begin position="5"/>
        <end position="21"/>
    </location>
</feature>
<keyword evidence="3" id="KW-1185">Reference proteome</keyword>
<dbReference type="EMBL" id="JXYA01000016">
    <property type="protein sequence ID" value="KJZ10075.1"/>
    <property type="molecule type" value="Genomic_DNA"/>
</dbReference>
<organism evidence="2 3">
    <name type="scientific">Pseudoalteromonas rubra</name>
    <dbReference type="NCBI Taxonomy" id="43658"/>
    <lineage>
        <taxon>Bacteria</taxon>
        <taxon>Pseudomonadati</taxon>
        <taxon>Pseudomonadota</taxon>
        <taxon>Gammaproteobacteria</taxon>
        <taxon>Alteromonadales</taxon>
        <taxon>Pseudoalteromonadaceae</taxon>
        <taxon>Pseudoalteromonas</taxon>
    </lineage>
</organism>
<accession>A0A0F4QS46</accession>
<proteinExistence type="predicted"/>
<gene>
    <name evidence="2" type="ORF">TW77_07475</name>
</gene>
<dbReference type="Proteomes" id="UP000033452">
    <property type="component" value="Unassembled WGS sequence"/>
</dbReference>
<feature type="transmembrane region" description="Helical" evidence="1">
    <location>
        <begin position="209"/>
        <end position="229"/>
    </location>
</feature>
<keyword evidence="1" id="KW-1133">Transmembrane helix</keyword>
<dbReference type="PATRIC" id="fig|43658.5.peg.1575"/>
<comment type="caution">
    <text evidence="2">The sequence shown here is derived from an EMBL/GenBank/DDBJ whole genome shotgun (WGS) entry which is preliminary data.</text>
</comment>
<keyword evidence="1" id="KW-0812">Transmembrane</keyword>
<dbReference type="PANTHER" id="PTHR38568:SF1">
    <property type="entry name" value="DUF445 DOMAIN-CONTAINING PROTEIN"/>
    <property type="match status" value="1"/>
</dbReference>
<evidence type="ECO:0000313" key="2">
    <source>
        <dbReference type="EMBL" id="KJZ10075.1"/>
    </source>
</evidence>